<evidence type="ECO:0000256" key="7">
    <source>
        <dbReference type="ARBA" id="ARBA00048472"/>
    </source>
</evidence>
<dbReference type="PIRSF" id="PIRSF015557">
    <property type="entry name" value="UCP015557"/>
    <property type="match status" value="1"/>
</dbReference>
<keyword evidence="9" id="KW-1185">Reference proteome</keyword>
<dbReference type="EMBL" id="JBHSAF010000005">
    <property type="protein sequence ID" value="MFC3913041.1"/>
    <property type="molecule type" value="Genomic_DNA"/>
</dbReference>
<accession>A0ABV8CMG2</accession>
<comment type="similarity">
    <text evidence="4">Belongs to the glycosyltransferase 104 family.</text>
</comment>
<keyword evidence="8" id="KW-0251">Elongation factor</keyword>
<evidence type="ECO:0000256" key="4">
    <source>
        <dbReference type="ARBA" id="ARBA00024346"/>
    </source>
</evidence>
<comment type="catalytic activity">
    <reaction evidence="7">
        <text>dTDP-beta-L-rhamnose + L-arginyl-[protein] = N(omega)-(alpha-L-rhamnosyl)-L-arginyl-[protein] + dTDP + H(+)</text>
        <dbReference type="Rhea" id="RHEA:66692"/>
        <dbReference type="Rhea" id="RHEA-COMP:10532"/>
        <dbReference type="Rhea" id="RHEA-COMP:17096"/>
        <dbReference type="ChEBI" id="CHEBI:15378"/>
        <dbReference type="ChEBI" id="CHEBI:29965"/>
        <dbReference type="ChEBI" id="CHEBI:57510"/>
        <dbReference type="ChEBI" id="CHEBI:58369"/>
        <dbReference type="ChEBI" id="CHEBI:167445"/>
    </reaction>
    <physiologicalReaction direction="left-to-right" evidence="7">
        <dbReference type="Rhea" id="RHEA:66693"/>
    </physiologicalReaction>
</comment>
<sequence>MSAVRLWDIFCTVVDNYGDIGVTWRLARQLVDEHDQQVRLWVDDLNSFARICRALDPTRPQQVCQGVDIRLWPLDFHADPQLADIVIEAFACTLPSRQIEAMQQRQQPPLWINLEYLTAEAWIDDCHGLPSRQQGLNKFFFFPGFSERSGGLICERSLRLQRERWQAATSLRQQWLAELGLPPAAENSLFLSLFTYESTALPALIQHWQQAAQPIVCLIPQGRSLISLADLIPNAAPGLHWQQGALTIHILPMTDQPGYDQLLWSCDLNLVRGEDSFLRAQWAARPFIWHIYPQQEAAHLDKLDAFLQRYCATLSAPCRQAITALSHAYDAGDGESAVSAWKEVMSCWPEWQKHAAEWPRQALAGGDLASRLVIFCENRLK</sequence>
<protein>
    <recommendedName>
        <fullName evidence="5">Protein-arginine rhamnosyltransferase</fullName>
    </recommendedName>
    <alternativeName>
        <fullName evidence="6">EF-P arginine rhamnosyltransferase</fullName>
    </alternativeName>
</protein>
<evidence type="ECO:0000256" key="2">
    <source>
        <dbReference type="ARBA" id="ARBA00022679"/>
    </source>
</evidence>
<name>A0ABV8CMG2_9GAMM</name>
<keyword evidence="2" id="KW-0808">Transferase</keyword>
<gene>
    <name evidence="8" type="primary">earP</name>
    <name evidence="8" type="ORF">ACFOSS_06115</name>
</gene>
<dbReference type="RefSeq" id="WP_377151275.1">
    <property type="nucleotide sequence ID" value="NZ_JBHSAF010000005.1"/>
</dbReference>
<comment type="caution">
    <text evidence="8">The sequence shown here is derived from an EMBL/GenBank/DDBJ whole genome shotgun (WGS) entry which is preliminary data.</text>
</comment>
<dbReference type="Pfam" id="PF10093">
    <property type="entry name" value="EarP"/>
    <property type="match status" value="1"/>
</dbReference>
<dbReference type="GO" id="GO:0003746">
    <property type="term" value="F:translation elongation factor activity"/>
    <property type="evidence" value="ECO:0007669"/>
    <property type="project" value="UniProtKB-KW"/>
</dbReference>
<evidence type="ECO:0000313" key="8">
    <source>
        <dbReference type="EMBL" id="MFC3913041.1"/>
    </source>
</evidence>
<evidence type="ECO:0000256" key="1">
    <source>
        <dbReference type="ARBA" id="ARBA00022676"/>
    </source>
</evidence>
<keyword evidence="1" id="KW-0328">Glycosyltransferase</keyword>
<evidence type="ECO:0000256" key="6">
    <source>
        <dbReference type="ARBA" id="ARBA00030025"/>
    </source>
</evidence>
<evidence type="ECO:0000256" key="3">
    <source>
        <dbReference type="ARBA" id="ARBA00024303"/>
    </source>
</evidence>
<evidence type="ECO:0000256" key="5">
    <source>
        <dbReference type="ARBA" id="ARBA00024416"/>
    </source>
</evidence>
<proteinExistence type="inferred from homology"/>
<organism evidence="8 9">
    <name type="scientific">Pseudaeromonas sharmana</name>
    <dbReference type="NCBI Taxonomy" id="328412"/>
    <lineage>
        <taxon>Bacteria</taxon>
        <taxon>Pseudomonadati</taxon>
        <taxon>Pseudomonadota</taxon>
        <taxon>Gammaproteobacteria</taxon>
        <taxon>Aeromonadales</taxon>
        <taxon>Aeromonadaceae</taxon>
        <taxon>Pseudaeromonas</taxon>
    </lineage>
</organism>
<dbReference type="Proteomes" id="UP001595692">
    <property type="component" value="Unassembled WGS sequence"/>
</dbReference>
<dbReference type="NCBIfam" id="TIGR03837">
    <property type="entry name" value="efp_Arg_rhamno"/>
    <property type="match status" value="1"/>
</dbReference>
<keyword evidence="8" id="KW-0648">Protein biosynthesis</keyword>
<evidence type="ECO:0000313" key="9">
    <source>
        <dbReference type="Proteomes" id="UP001595692"/>
    </source>
</evidence>
<dbReference type="InterPro" id="IPR016633">
    <property type="entry name" value="EarP"/>
</dbReference>
<comment type="function">
    <text evidence="3">Protein-arginine rhamnosyltransferase that catalyzes the transfer of a single rhamnose to elongation factor P (EF-P) on 'Lys-32', a modification required for EF-P-dependent rescue of polyproline stalled ribosomes.</text>
</comment>
<reference evidence="9" key="1">
    <citation type="journal article" date="2019" name="Int. J. Syst. Evol. Microbiol.">
        <title>The Global Catalogue of Microorganisms (GCM) 10K type strain sequencing project: providing services to taxonomists for standard genome sequencing and annotation.</title>
        <authorList>
            <consortium name="The Broad Institute Genomics Platform"/>
            <consortium name="The Broad Institute Genome Sequencing Center for Infectious Disease"/>
            <person name="Wu L."/>
            <person name="Ma J."/>
        </authorList>
    </citation>
    <scope>NUCLEOTIDE SEQUENCE [LARGE SCALE GENOMIC DNA]</scope>
    <source>
        <strain evidence="9">CCUG 54939</strain>
    </source>
</reference>